<sequence>MRERNGQRCLRGETWDHRSGGARMMQASADDVRGSSSMHKLVFCRALHPEAMALLEAREDVSVTVLTHEFRGPPLQKELAAHIRDAFGIMVGLERVHEDLLATAQRLRVISRFGVGFDAIDIPACSKRGVLVSVANGANDLSVAEHTLMLMLMLARRAVEYDNSVRAGTWMIQTGRRMHELAGKRVLVVGYGRIGTRVARLCAAFGMQVMVTDPAFPTPRIAADGYIPAPDLWAALPEADIVTLHAPLDCTTRGMVNADFLERMKATAWLINTARGGLVDEAALAGALAGGIIEAAGIDVLVREPPMADNPLLKLPNVVLSPHNAAAPLECYAKMSHRAVMNLLDFIDGRLDPGYTVNPEVLGHPEGVG</sequence>
<protein>
    <recommendedName>
        <fullName evidence="9">Hydroxyacid dehydrogenase</fullName>
    </recommendedName>
</protein>
<dbReference type="Pfam" id="PF02826">
    <property type="entry name" value="2-Hacid_dh_C"/>
    <property type="match status" value="1"/>
</dbReference>
<evidence type="ECO:0008006" key="9">
    <source>
        <dbReference type="Google" id="ProtNLM"/>
    </source>
</evidence>
<evidence type="ECO:0000313" key="7">
    <source>
        <dbReference type="EMBL" id="KAA5613066.1"/>
    </source>
</evidence>
<evidence type="ECO:0000256" key="3">
    <source>
        <dbReference type="ARBA" id="ARBA00023027"/>
    </source>
</evidence>
<gene>
    <name evidence="7" type="ORF">F1189_06825</name>
</gene>
<dbReference type="Pfam" id="PF00389">
    <property type="entry name" value="2-Hacid_dh"/>
    <property type="match status" value="1"/>
</dbReference>
<dbReference type="PROSITE" id="PS00671">
    <property type="entry name" value="D_2_HYDROXYACID_DH_3"/>
    <property type="match status" value="1"/>
</dbReference>
<dbReference type="InterPro" id="IPR029753">
    <property type="entry name" value="D-isomer_DH_CS"/>
</dbReference>
<dbReference type="GO" id="GO:0051287">
    <property type="term" value="F:NAD binding"/>
    <property type="evidence" value="ECO:0007669"/>
    <property type="project" value="InterPro"/>
</dbReference>
<dbReference type="Proteomes" id="UP000325255">
    <property type="component" value="Unassembled WGS sequence"/>
</dbReference>
<evidence type="ECO:0000259" key="6">
    <source>
        <dbReference type="Pfam" id="PF02826"/>
    </source>
</evidence>
<keyword evidence="2 4" id="KW-0560">Oxidoreductase</keyword>
<comment type="similarity">
    <text evidence="1 4">Belongs to the D-isomer specific 2-hydroxyacid dehydrogenase family.</text>
</comment>
<evidence type="ECO:0000256" key="4">
    <source>
        <dbReference type="RuleBase" id="RU003719"/>
    </source>
</evidence>
<proteinExistence type="inferred from homology"/>
<evidence type="ECO:0000256" key="2">
    <source>
        <dbReference type="ARBA" id="ARBA00023002"/>
    </source>
</evidence>
<feature type="domain" description="D-isomer specific 2-hydroxyacid dehydrogenase NAD-binding" evidence="6">
    <location>
        <begin position="148"/>
        <end position="325"/>
    </location>
</feature>
<dbReference type="PROSITE" id="PS00670">
    <property type="entry name" value="D_2_HYDROXYACID_DH_2"/>
    <property type="match status" value="1"/>
</dbReference>
<accession>A0A5M6IXJ3</accession>
<dbReference type="SUPFAM" id="SSF51735">
    <property type="entry name" value="NAD(P)-binding Rossmann-fold domains"/>
    <property type="match status" value="1"/>
</dbReference>
<dbReference type="SUPFAM" id="SSF52283">
    <property type="entry name" value="Formate/glycerate dehydrogenase catalytic domain-like"/>
    <property type="match status" value="1"/>
</dbReference>
<evidence type="ECO:0000259" key="5">
    <source>
        <dbReference type="Pfam" id="PF00389"/>
    </source>
</evidence>
<dbReference type="PANTHER" id="PTHR43761:SF1">
    <property type="entry name" value="D-ISOMER SPECIFIC 2-HYDROXYACID DEHYDROGENASE CATALYTIC DOMAIN-CONTAINING PROTEIN-RELATED"/>
    <property type="match status" value="1"/>
</dbReference>
<organism evidence="7 8">
    <name type="scientific">Rhodovastum atsumiense</name>
    <dbReference type="NCBI Taxonomy" id="504468"/>
    <lineage>
        <taxon>Bacteria</taxon>
        <taxon>Pseudomonadati</taxon>
        <taxon>Pseudomonadota</taxon>
        <taxon>Alphaproteobacteria</taxon>
        <taxon>Acetobacterales</taxon>
        <taxon>Acetobacteraceae</taxon>
        <taxon>Rhodovastum</taxon>
    </lineage>
</organism>
<keyword evidence="3" id="KW-0520">NAD</keyword>
<evidence type="ECO:0000313" key="8">
    <source>
        <dbReference type="Proteomes" id="UP000325255"/>
    </source>
</evidence>
<dbReference type="OrthoDB" id="9793626at2"/>
<dbReference type="InterPro" id="IPR036291">
    <property type="entry name" value="NAD(P)-bd_dom_sf"/>
</dbReference>
<keyword evidence="8" id="KW-1185">Reference proteome</keyword>
<dbReference type="GO" id="GO:0016616">
    <property type="term" value="F:oxidoreductase activity, acting on the CH-OH group of donors, NAD or NADP as acceptor"/>
    <property type="evidence" value="ECO:0007669"/>
    <property type="project" value="InterPro"/>
</dbReference>
<comment type="caution">
    <text evidence="7">The sequence shown here is derived from an EMBL/GenBank/DDBJ whole genome shotgun (WGS) entry which is preliminary data.</text>
</comment>
<name>A0A5M6IXJ3_9PROT</name>
<evidence type="ECO:0000256" key="1">
    <source>
        <dbReference type="ARBA" id="ARBA00005854"/>
    </source>
</evidence>
<dbReference type="InterPro" id="IPR006139">
    <property type="entry name" value="D-isomer_2_OHA_DH_cat_dom"/>
</dbReference>
<feature type="domain" description="D-isomer specific 2-hydroxyacid dehydrogenase catalytic" evidence="5">
    <location>
        <begin position="42"/>
        <end position="350"/>
    </location>
</feature>
<dbReference type="EMBL" id="VWPK01000008">
    <property type="protein sequence ID" value="KAA5613066.1"/>
    <property type="molecule type" value="Genomic_DNA"/>
</dbReference>
<reference evidence="7 8" key="1">
    <citation type="submission" date="2019-09" db="EMBL/GenBank/DDBJ databases">
        <title>Genome sequence of Rhodovastum atsumiense, a diverse member of the Acetobacteraceae family of non-sulfur purple photosynthetic bacteria.</title>
        <authorList>
            <person name="Meyer T."/>
            <person name="Kyndt J."/>
        </authorList>
    </citation>
    <scope>NUCLEOTIDE SEQUENCE [LARGE SCALE GENOMIC DNA]</scope>
    <source>
        <strain evidence="7 8">DSM 21279</strain>
    </source>
</reference>
<dbReference type="InterPro" id="IPR050418">
    <property type="entry name" value="D-iso_2-hydroxyacid_DH_PdxB"/>
</dbReference>
<dbReference type="Gene3D" id="3.40.50.720">
    <property type="entry name" value="NAD(P)-binding Rossmann-like Domain"/>
    <property type="match status" value="2"/>
</dbReference>
<dbReference type="AlphaFoldDB" id="A0A5M6IXJ3"/>
<dbReference type="InterPro" id="IPR006140">
    <property type="entry name" value="D-isomer_DH_NAD-bd"/>
</dbReference>
<dbReference type="PANTHER" id="PTHR43761">
    <property type="entry name" value="D-ISOMER SPECIFIC 2-HYDROXYACID DEHYDROGENASE FAMILY PROTEIN (AFU_ORTHOLOGUE AFUA_1G13630)"/>
    <property type="match status" value="1"/>
</dbReference>